<dbReference type="EMBL" id="MPUH01002275">
    <property type="protein sequence ID" value="OMJ65273.1"/>
    <property type="molecule type" value="Genomic_DNA"/>
</dbReference>
<dbReference type="Proteomes" id="UP000187209">
    <property type="component" value="Unassembled WGS sequence"/>
</dbReference>
<evidence type="ECO:0000313" key="2">
    <source>
        <dbReference type="Proteomes" id="UP000187209"/>
    </source>
</evidence>
<accession>A0A1R2AL64</accession>
<proteinExistence type="predicted"/>
<comment type="caution">
    <text evidence="1">The sequence shown here is derived from an EMBL/GenBank/DDBJ whole genome shotgun (WGS) entry which is preliminary data.</text>
</comment>
<keyword evidence="2" id="KW-1185">Reference proteome</keyword>
<evidence type="ECO:0000313" key="1">
    <source>
        <dbReference type="EMBL" id="OMJ65273.1"/>
    </source>
</evidence>
<dbReference type="AlphaFoldDB" id="A0A1R2AL64"/>
<reference evidence="1 2" key="1">
    <citation type="submission" date="2016-11" db="EMBL/GenBank/DDBJ databases">
        <title>The macronuclear genome of Stentor coeruleus: a giant cell with tiny introns.</title>
        <authorList>
            <person name="Slabodnick M."/>
            <person name="Ruby J.G."/>
            <person name="Reiff S.B."/>
            <person name="Swart E.C."/>
            <person name="Gosai S."/>
            <person name="Prabakaran S."/>
            <person name="Witkowska E."/>
            <person name="Larue G.E."/>
            <person name="Fisher S."/>
            <person name="Freeman R.M."/>
            <person name="Gunawardena J."/>
            <person name="Chu W."/>
            <person name="Stover N.A."/>
            <person name="Gregory B.D."/>
            <person name="Nowacki M."/>
            <person name="Derisi J."/>
            <person name="Roy S.W."/>
            <person name="Marshall W.F."/>
            <person name="Sood P."/>
        </authorList>
    </citation>
    <scope>NUCLEOTIDE SEQUENCE [LARGE SCALE GENOMIC DNA]</scope>
    <source>
        <strain evidence="1">WM001</strain>
    </source>
</reference>
<protein>
    <submittedName>
        <fullName evidence="1">Uncharacterized protein</fullName>
    </submittedName>
</protein>
<gene>
    <name evidence="1" type="ORF">SteCoe_38646</name>
</gene>
<name>A0A1R2AL64_9CILI</name>
<organism evidence="1 2">
    <name type="scientific">Stentor coeruleus</name>
    <dbReference type="NCBI Taxonomy" id="5963"/>
    <lineage>
        <taxon>Eukaryota</taxon>
        <taxon>Sar</taxon>
        <taxon>Alveolata</taxon>
        <taxon>Ciliophora</taxon>
        <taxon>Postciliodesmatophora</taxon>
        <taxon>Heterotrichea</taxon>
        <taxon>Heterotrichida</taxon>
        <taxon>Stentoridae</taxon>
        <taxon>Stentor</taxon>
    </lineage>
</organism>
<sequence length="261" mass="30666">MSIESLPKQLPSMHILERRFSPYKKANYFIKHFEKQLLSKIQSSQNKDPIFIHNKYKYLLPEPETVKKSYTPAAKLSREIQQKIEIINTFNNLSELKPVKKKSKRVKSNQLQTIPKLEVIIAKTKYFQLVNEAFNDNDKKNISLSRKVHHDLPRIKRSICIKKKLRDEVFGKVIYDQGEDKRDFIIGLELKTPESFFMSRHEEGPIIRARSTTLYRKGNKDKDYKGDNESVTRNIRSKGKKYSEDIMDLLYISSVKNSRGV</sequence>